<dbReference type="GO" id="GO:0016477">
    <property type="term" value="P:cell migration"/>
    <property type="evidence" value="ECO:0007669"/>
    <property type="project" value="TreeGrafter"/>
</dbReference>
<organism evidence="14">
    <name type="scientific">Trichuris suis</name>
    <name type="common">pig whipworm</name>
    <dbReference type="NCBI Taxonomy" id="68888"/>
    <lineage>
        <taxon>Eukaryota</taxon>
        <taxon>Metazoa</taxon>
        <taxon>Ecdysozoa</taxon>
        <taxon>Nematoda</taxon>
        <taxon>Enoplea</taxon>
        <taxon>Dorylaimia</taxon>
        <taxon>Trichinellida</taxon>
        <taxon>Trichuridae</taxon>
        <taxon>Trichuris</taxon>
    </lineage>
</organism>
<feature type="chain" id="PRO_5001796210" description="Glypican" evidence="13">
    <location>
        <begin position="32"/>
        <end position="887"/>
    </location>
</feature>
<dbReference type="PANTHER" id="PTHR10822">
    <property type="entry name" value="GLYPICAN"/>
    <property type="match status" value="1"/>
</dbReference>
<dbReference type="GO" id="GO:0090263">
    <property type="term" value="P:positive regulation of canonical Wnt signaling pathway"/>
    <property type="evidence" value="ECO:0007669"/>
    <property type="project" value="TreeGrafter"/>
</dbReference>
<evidence type="ECO:0000256" key="6">
    <source>
        <dbReference type="ARBA" id="ARBA00022974"/>
    </source>
</evidence>
<feature type="compositionally biased region" description="Basic and acidic residues" evidence="12">
    <location>
        <begin position="811"/>
        <end position="825"/>
    </location>
</feature>
<dbReference type="Proteomes" id="UP000030758">
    <property type="component" value="Unassembled WGS sequence"/>
</dbReference>
<dbReference type="GO" id="GO:0005576">
    <property type="term" value="C:extracellular region"/>
    <property type="evidence" value="ECO:0007669"/>
    <property type="project" value="TreeGrafter"/>
</dbReference>
<dbReference type="Pfam" id="PF01153">
    <property type="entry name" value="Glypican"/>
    <property type="match status" value="1"/>
</dbReference>
<feature type="compositionally biased region" description="Basic residues" evidence="12">
    <location>
        <begin position="574"/>
        <end position="591"/>
    </location>
</feature>
<dbReference type="PANTHER" id="PTHR10822:SF29">
    <property type="entry name" value="DIVISION ABNORMALLY DELAYED PROTEIN"/>
    <property type="match status" value="1"/>
</dbReference>
<feature type="compositionally biased region" description="Polar residues" evidence="12">
    <location>
        <begin position="826"/>
        <end position="841"/>
    </location>
</feature>
<evidence type="ECO:0000313" key="14">
    <source>
        <dbReference type="EMBL" id="KFD72893.1"/>
    </source>
</evidence>
<dbReference type="GO" id="GO:0098552">
    <property type="term" value="C:side of membrane"/>
    <property type="evidence" value="ECO:0007669"/>
    <property type="project" value="UniProtKB-KW"/>
</dbReference>
<keyword evidence="7" id="KW-0472">Membrane</keyword>
<sequence>MLIWSLPAAYLDRHMASISPAIFLLTSFCLAAEVQNVPQSCATSVKLLRGRNYTLEDLTKDERLPDVRQTDICGEEFCCSGPLMDSLLQQTKEHLVSWIEKVNIPLMNFLNEQRDSIQDHVNSLLRTMARKMHQMFEEHFSQISRPVIPHLEIFTRQLQSLFATRSHAHVAVKSWQGKSSRQEWKFRSEPTGGNAKLRRAVERFFSGIFPPVYACIINADCPRGYKLNANYSKCVRDAALKIEPFGDIPTRAGLLLKEAAEDLQYVRFFVEEAIDIVKQIQTLWRRWASETVNSSELMRRKGCTFQLVQLYACPSCIPSGNEKMEMVNLFPCNSQCLSTVSECVHKFHAPLHESWNEAMHVLQKFVVSNSQRRRATLEDALIGPEGIIASIKDAIENDAVTAGPSISIRLFDECGPFKTESLIEWVERKSPPAEAVKFLSLLSLKPSSTKLLKVRSIDSSDLSRHVKKAAQNMSKFFGNWLQRIPEMICELPVASAKYGQKCLKIKKDIISQMDERYNQHLGGINRYNNARRKLNGTQESTEVPQTQDESVPANIPQRRGRSRQPKKKPEQAKNKGRNRITRKRWLARPKAQRTSNIPLNLSSAREIITFEQPFAATLDNDKPSWFSYVGTFPDNSHLISTNETILSTVSDDMPVLSTTTPHGSLPQATQEPKTPEIVHEEHLQAEDEDQDGEELPAEIINAGVSSRPMPPLSSADLEEKLRRLTETMEKIQRGDDTESDVKAKSQTGAWPPRIFEQSGNRPPWDQSDDEDDQLQGSGSGETEVPPPMREKDNDEGDTMKATPSSDQEWTTEGRRPPDGSQRKPTDGTTPKTDGSDSSYSATGTRTIAMLLCTVAIYRNLVKLSMNWCFPKQIVLPSEDYSPGPCSV</sequence>
<feature type="region of interest" description="Disordered" evidence="12">
    <location>
        <begin position="537"/>
        <end position="592"/>
    </location>
</feature>
<evidence type="ECO:0000256" key="3">
    <source>
        <dbReference type="ARBA" id="ARBA00022475"/>
    </source>
</evidence>
<keyword evidence="4" id="KW-0336">GPI-anchor</keyword>
<keyword evidence="6" id="KW-0654">Proteoglycan</keyword>
<keyword evidence="5 13" id="KW-0732">Signal</keyword>
<evidence type="ECO:0000256" key="2">
    <source>
        <dbReference type="ARBA" id="ARBA00010260"/>
    </source>
</evidence>
<protein>
    <recommendedName>
        <fullName evidence="15">Glypican</fullName>
    </recommendedName>
</protein>
<keyword evidence="9" id="KW-0357">Heparan sulfate</keyword>
<dbReference type="AlphaFoldDB" id="A0A085NTU7"/>
<keyword evidence="3" id="KW-1003">Cell membrane</keyword>
<feature type="compositionally biased region" description="Basic and acidic residues" evidence="12">
    <location>
        <begin position="717"/>
        <end position="743"/>
    </location>
</feature>
<reference evidence="14" key="1">
    <citation type="journal article" date="2014" name="Nat. Genet.">
        <title>Genome and transcriptome of the porcine whipworm Trichuris suis.</title>
        <authorList>
            <person name="Jex A.R."/>
            <person name="Nejsum P."/>
            <person name="Schwarz E.M."/>
            <person name="Hu L."/>
            <person name="Young N.D."/>
            <person name="Hall R.S."/>
            <person name="Korhonen P.K."/>
            <person name="Liao S."/>
            <person name="Thamsborg S."/>
            <person name="Xia J."/>
            <person name="Xu P."/>
            <person name="Wang S."/>
            <person name="Scheerlinck J.P."/>
            <person name="Hofmann A."/>
            <person name="Sternberg P.W."/>
            <person name="Wang J."/>
            <person name="Gasser R.B."/>
        </authorList>
    </citation>
    <scope>NUCLEOTIDE SEQUENCE [LARGE SCALE GENOMIC DNA]</scope>
    <source>
        <strain evidence="14">DCEP-RM93F</strain>
    </source>
</reference>
<evidence type="ECO:0000256" key="9">
    <source>
        <dbReference type="ARBA" id="ARBA00023207"/>
    </source>
</evidence>
<evidence type="ECO:0000256" key="12">
    <source>
        <dbReference type="SAM" id="MobiDB-lite"/>
    </source>
</evidence>
<evidence type="ECO:0000256" key="5">
    <source>
        <dbReference type="ARBA" id="ARBA00022729"/>
    </source>
</evidence>
<evidence type="ECO:0000256" key="11">
    <source>
        <dbReference type="RuleBase" id="RU003518"/>
    </source>
</evidence>
<evidence type="ECO:0000256" key="10">
    <source>
        <dbReference type="ARBA" id="ARBA00023288"/>
    </source>
</evidence>
<comment type="similarity">
    <text evidence="2 11">Belongs to the glypican family.</text>
</comment>
<keyword evidence="10" id="KW-0449">Lipoprotein</keyword>
<evidence type="ECO:0000256" key="13">
    <source>
        <dbReference type="SAM" id="SignalP"/>
    </source>
</evidence>
<feature type="signal peptide" evidence="13">
    <location>
        <begin position="1"/>
        <end position="31"/>
    </location>
</feature>
<evidence type="ECO:0000256" key="1">
    <source>
        <dbReference type="ARBA" id="ARBA00004609"/>
    </source>
</evidence>
<keyword evidence="8" id="KW-0325">Glycoprotein</keyword>
<accession>A0A085NTU7</accession>
<comment type="subcellular location">
    <subcellularLocation>
        <location evidence="1">Cell membrane</location>
        <topology evidence="1">Lipid-anchor</topology>
        <topology evidence="1">GPI-anchor</topology>
    </subcellularLocation>
</comment>
<dbReference type="GO" id="GO:1905475">
    <property type="term" value="P:regulation of protein localization to membrane"/>
    <property type="evidence" value="ECO:0007669"/>
    <property type="project" value="TreeGrafter"/>
</dbReference>
<evidence type="ECO:0008006" key="15">
    <source>
        <dbReference type="Google" id="ProtNLM"/>
    </source>
</evidence>
<evidence type="ECO:0000256" key="4">
    <source>
        <dbReference type="ARBA" id="ARBA00022622"/>
    </source>
</evidence>
<dbReference type="EMBL" id="KL367475">
    <property type="protein sequence ID" value="KFD72893.1"/>
    <property type="molecule type" value="Genomic_DNA"/>
</dbReference>
<feature type="region of interest" description="Disordered" evidence="12">
    <location>
        <begin position="701"/>
        <end position="841"/>
    </location>
</feature>
<feature type="compositionally biased region" description="Polar residues" evidence="12">
    <location>
        <begin position="537"/>
        <end position="549"/>
    </location>
</feature>
<evidence type="ECO:0000256" key="7">
    <source>
        <dbReference type="ARBA" id="ARBA00023136"/>
    </source>
</evidence>
<evidence type="ECO:0000256" key="8">
    <source>
        <dbReference type="ARBA" id="ARBA00023180"/>
    </source>
</evidence>
<dbReference type="InterPro" id="IPR001863">
    <property type="entry name" value="Glypican"/>
</dbReference>
<name>A0A085NTU7_9BILA</name>
<gene>
    <name evidence="14" type="ORF">M514_14797</name>
</gene>
<proteinExistence type="inferred from homology"/>
<dbReference type="GO" id="GO:0005886">
    <property type="term" value="C:plasma membrane"/>
    <property type="evidence" value="ECO:0007669"/>
    <property type="project" value="UniProtKB-SubCell"/>
</dbReference>
<dbReference type="GO" id="GO:0009986">
    <property type="term" value="C:cell surface"/>
    <property type="evidence" value="ECO:0007669"/>
    <property type="project" value="TreeGrafter"/>
</dbReference>
<feature type="compositionally biased region" description="Polar residues" evidence="12">
    <location>
        <begin position="801"/>
        <end position="810"/>
    </location>
</feature>